<reference evidence="1" key="1">
    <citation type="submission" date="2014-09" db="EMBL/GenBank/DDBJ databases">
        <authorList>
            <person name="Magalhaes I.L.F."/>
            <person name="Oliveira U."/>
            <person name="Santos F.R."/>
            <person name="Vidigal T.H.D.A."/>
            <person name="Brescovit A.D."/>
            <person name="Santos A.J."/>
        </authorList>
    </citation>
    <scope>NUCLEOTIDE SEQUENCE</scope>
    <source>
        <tissue evidence="1">Shoot tissue taken approximately 20 cm above the soil surface</tissue>
    </source>
</reference>
<accession>A0A0A8ZXA9</accession>
<dbReference type="AlphaFoldDB" id="A0A0A8ZXA9"/>
<dbReference type="EMBL" id="GBRH01255522">
    <property type="protein sequence ID" value="JAD42373.1"/>
    <property type="molecule type" value="Transcribed_RNA"/>
</dbReference>
<dbReference type="PROSITE" id="PS51257">
    <property type="entry name" value="PROKAR_LIPOPROTEIN"/>
    <property type="match status" value="1"/>
</dbReference>
<proteinExistence type="predicted"/>
<sequence length="37" mass="4076">MESVSSKLIEKIISDVSHGFQIFSLAALVSCFTMSRL</sequence>
<organism evidence="1">
    <name type="scientific">Arundo donax</name>
    <name type="common">Giant reed</name>
    <name type="synonym">Donax arundinaceus</name>
    <dbReference type="NCBI Taxonomy" id="35708"/>
    <lineage>
        <taxon>Eukaryota</taxon>
        <taxon>Viridiplantae</taxon>
        <taxon>Streptophyta</taxon>
        <taxon>Embryophyta</taxon>
        <taxon>Tracheophyta</taxon>
        <taxon>Spermatophyta</taxon>
        <taxon>Magnoliopsida</taxon>
        <taxon>Liliopsida</taxon>
        <taxon>Poales</taxon>
        <taxon>Poaceae</taxon>
        <taxon>PACMAD clade</taxon>
        <taxon>Arundinoideae</taxon>
        <taxon>Arundineae</taxon>
        <taxon>Arundo</taxon>
    </lineage>
</organism>
<reference evidence="1" key="2">
    <citation type="journal article" date="2015" name="Data Brief">
        <title>Shoot transcriptome of the giant reed, Arundo donax.</title>
        <authorList>
            <person name="Barrero R.A."/>
            <person name="Guerrero F.D."/>
            <person name="Moolhuijzen P."/>
            <person name="Goolsby J.A."/>
            <person name="Tidwell J."/>
            <person name="Bellgard S.E."/>
            <person name="Bellgard M.I."/>
        </authorList>
    </citation>
    <scope>NUCLEOTIDE SEQUENCE</scope>
    <source>
        <tissue evidence="1">Shoot tissue taken approximately 20 cm above the soil surface</tissue>
    </source>
</reference>
<protein>
    <submittedName>
        <fullName evidence="1">Uncharacterized protein</fullName>
    </submittedName>
</protein>
<evidence type="ECO:0000313" key="1">
    <source>
        <dbReference type="EMBL" id="JAD42373.1"/>
    </source>
</evidence>
<name>A0A0A8ZXA9_ARUDO</name>